<gene>
    <name evidence="5" type="ORF">H8706_09055</name>
</gene>
<evidence type="ECO:0000256" key="1">
    <source>
        <dbReference type="ARBA" id="ARBA00023015"/>
    </source>
</evidence>
<evidence type="ECO:0000256" key="2">
    <source>
        <dbReference type="ARBA" id="ARBA00023125"/>
    </source>
</evidence>
<keyword evidence="3" id="KW-0804">Transcription</keyword>
<dbReference type="PROSITE" id="PS01124">
    <property type="entry name" value="HTH_ARAC_FAMILY_2"/>
    <property type="match status" value="1"/>
</dbReference>
<evidence type="ECO:0000313" key="5">
    <source>
        <dbReference type="EMBL" id="MBC8597013.1"/>
    </source>
</evidence>
<dbReference type="SUPFAM" id="SSF46689">
    <property type="entry name" value="Homeodomain-like"/>
    <property type="match status" value="1"/>
</dbReference>
<dbReference type="Gene3D" id="2.60.120.280">
    <property type="entry name" value="Regulatory protein AraC"/>
    <property type="match status" value="1"/>
</dbReference>
<dbReference type="AlphaFoldDB" id="A0A926IUN0"/>
<keyword evidence="2" id="KW-0238">DNA-binding</keyword>
<dbReference type="InterPro" id="IPR020449">
    <property type="entry name" value="Tscrpt_reg_AraC-type_HTH"/>
</dbReference>
<dbReference type="InterPro" id="IPR003313">
    <property type="entry name" value="AraC-bd"/>
</dbReference>
<dbReference type="PRINTS" id="PR00032">
    <property type="entry name" value="HTHARAC"/>
</dbReference>
<protein>
    <submittedName>
        <fullName evidence="5">Helix-turn-helix transcriptional regulator</fullName>
    </submittedName>
</protein>
<evidence type="ECO:0000313" key="6">
    <source>
        <dbReference type="Proteomes" id="UP000647416"/>
    </source>
</evidence>
<dbReference type="EMBL" id="JACRTE010000012">
    <property type="protein sequence ID" value="MBC8597013.1"/>
    <property type="molecule type" value="Genomic_DNA"/>
</dbReference>
<dbReference type="InterPro" id="IPR018060">
    <property type="entry name" value="HTH_AraC"/>
</dbReference>
<dbReference type="PANTHER" id="PTHR43280">
    <property type="entry name" value="ARAC-FAMILY TRANSCRIPTIONAL REGULATOR"/>
    <property type="match status" value="1"/>
</dbReference>
<accession>A0A926IUN0</accession>
<evidence type="ECO:0000256" key="3">
    <source>
        <dbReference type="ARBA" id="ARBA00023163"/>
    </source>
</evidence>
<organism evidence="5 6">
    <name type="scientific">Qingrenia yutianensis</name>
    <dbReference type="NCBI Taxonomy" id="2763676"/>
    <lineage>
        <taxon>Bacteria</taxon>
        <taxon>Bacillati</taxon>
        <taxon>Bacillota</taxon>
        <taxon>Clostridia</taxon>
        <taxon>Eubacteriales</taxon>
        <taxon>Oscillospiraceae</taxon>
        <taxon>Qingrenia</taxon>
    </lineage>
</organism>
<dbReference type="InterPro" id="IPR009057">
    <property type="entry name" value="Homeodomain-like_sf"/>
</dbReference>
<dbReference type="RefSeq" id="WP_262432382.1">
    <property type="nucleotide sequence ID" value="NZ_JACRTE010000012.1"/>
</dbReference>
<feature type="domain" description="HTH araC/xylS-type" evidence="4">
    <location>
        <begin position="168"/>
        <end position="266"/>
    </location>
</feature>
<dbReference type="GO" id="GO:0003700">
    <property type="term" value="F:DNA-binding transcription factor activity"/>
    <property type="evidence" value="ECO:0007669"/>
    <property type="project" value="InterPro"/>
</dbReference>
<dbReference type="Pfam" id="PF02311">
    <property type="entry name" value="AraC_binding"/>
    <property type="match status" value="1"/>
</dbReference>
<name>A0A926IUN0_9FIRM</name>
<dbReference type="Proteomes" id="UP000647416">
    <property type="component" value="Unassembled WGS sequence"/>
</dbReference>
<dbReference type="InterPro" id="IPR037923">
    <property type="entry name" value="HTH-like"/>
</dbReference>
<dbReference type="SMART" id="SM00342">
    <property type="entry name" value="HTH_ARAC"/>
    <property type="match status" value="1"/>
</dbReference>
<dbReference type="GO" id="GO:0043565">
    <property type="term" value="F:sequence-specific DNA binding"/>
    <property type="evidence" value="ECO:0007669"/>
    <property type="project" value="InterPro"/>
</dbReference>
<keyword evidence="1" id="KW-0805">Transcription regulation</keyword>
<comment type="caution">
    <text evidence="5">The sequence shown here is derived from an EMBL/GenBank/DDBJ whole genome shotgun (WGS) entry which is preliminary data.</text>
</comment>
<dbReference type="Gene3D" id="1.10.10.60">
    <property type="entry name" value="Homeodomain-like"/>
    <property type="match status" value="2"/>
</dbReference>
<evidence type="ECO:0000259" key="4">
    <source>
        <dbReference type="PROSITE" id="PS01124"/>
    </source>
</evidence>
<keyword evidence="6" id="KW-1185">Reference proteome</keyword>
<sequence>MNTVIAKNEKYDFFSDKYLNINSCGKLFNTGYKILRKNGRSDYHLLYVKSGRCNAVFDGKEYTLTDGNFVLYYPYQTQEYSFDETGCTTLWIHFSGRASAEILSELNIKPGAYQSRLSDNGTAIFEELIREFHLKHYMHHSAENALLIYLLTLLSRHIHTVQDVSDIERVIMLMNISFDIPYNSEPYAKMCALSQSRFSHKFKEVTGEVPSRYFIKLKMEKARELLKFSNLSVSEIAERVGYDNALYFSRIFKKYIHLSPTEYRTKTK</sequence>
<dbReference type="Pfam" id="PF12833">
    <property type="entry name" value="HTH_18"/>
    <property type="match status" value="1"/>
</dbReference>
<reference evidence="5" key="1">
    <citation type="submission" date="2020-08" db="EMBL/GenBank/DDBJ databases">
        <title>Genome public.</title>
        <authorList>
            <person name="Liu C."/>
            <person name="Sun Q."/>
        </authorList>
    </citation>
    <scope>NUCLEOTIDE SEQUENCE</scope>
    <source>
        <strain evidence="5">NSJ-50</strain>
    </source>
</reference>
<dbReference type="PANTHER" id="PTHR43280:SF2">
    <property type="entry name" value="HTH-TYPE TRANSCRIPTIONAL REGULATOR EXSA"/>
    <property type="match status" value="1"/>
</dbReference>
<dbReference type="SUPFAM" id="SSF51215">
    <property type="entry name" value="Regulatory protein AraC"/>
    <property type="match status" value="1"/>
</dbReference>
<proteinExistence type="predicted"/>